<dbReference type="OrthoDB" id="4119964at2"/>
<dbReference type="HOGENOM" id="CLU_050666_2_1_7"/>
<dbReference type="STRING" id="596152.DesU5LDRAFT_3918"/>
<evidence type="ECO:0000313" key="1">
    <source>
        <dbReference type="EMBL" id="EIG55529.1"/>
    </source>
</evidence>
<evidence type="ECO:0008006" key="2">
    <source>
        <dbReference type="Google" id="ProtNLM"/>
    </source>
</evidence>
<organism evidence="1">
    <name type="scientific">Desulfovibrio sp. U5L</name>
    <dbReference type="NCBI Taxonomy" id="596152"/>
    <lineage>
        <taxon>Bacteria</taxon>
        <taxon>Pseudomonadati</taxon>
        <taxon>Thermodesulfobacteriota</taxon>
        <taxon>Desulfovibrionia</taxon>
        <taxon>Desulfovibrionales</taxon>
        <taxon>Desulfovibrionaceae</taxon>
        <taxon>Desulfovibrio</taxon>
    </lineage>
</organism>
<dbReference type="InterPro" id="IPR021352">
    <property type="entry name" value="DUF2971"/>
</dbReference>
<dbReference type="EMBL" id="JH600068">
    <property type="protein sequence ID" value="EIG55529.1"/>
    <property type="molecule type" value="Genomic_DNA"/>
</dbReference>
<sequence length="284" mass="33084">MSDVFYKFKPFSDYLIKELCNGEVYYSPPELFNDPMDCSPVIVNDISDEDLKNLYRIFVSSMFSGEDFDHKLSDFELNDKECDPSCDDRELLDRIMCQDILRALNKVFCRYGVLSLTKRFDSPLMWSHYADQHRGVCIEYSLCDRTGVTPVRVDYNASRGISSKKILDWVRSNQMEVDEDIIQKYFFSKAKDWEYEEEWRCLSKDKGVNPCPFKISSILFGMRCDISIVAAIIKLMSSHEDTISYFRVKPMDGQFKLTKILMDKDEIVASTPRESVLLAFPSYP</sequence>
<dbReference type="Pfam" id="PF11185">
    <property type="entry name" value="DUF2971"/>
    <property type="match status" value="1"/>
</dbReference>
<dbReference type="AlphaFoldDB" id="I2Q6X3"/>
<name>I2Q6X3_9BACT</name>
<reference evidence="1" key="1">
    <citation type="submission" date="2011-11" db="EMBL/GenBank/DDBJ databases">
        <title>Improved High-Quality Draft sequence of Desulfovibrio sp. U5L.</title>
        <authorList>
            <consortium name="US DOE Joint Genome Institute"/>
            <person name="Lucas S."/>
            <person name="Han J."/>
            <person name="Lapidus A."/>
            <person name="Cheng J.-F."/>
            <person name="Goodwin L."/>
            <person name="Pitluck S."/>
            <person name="Peters L."/>
            <person name="Ovchinnikova G."/>
            <person name="Held B."/>
            <person name="Detter J.C."/>
            <person name="Han C."/>
            <person name="Tapia R."/>
            <person name="Land M."/>
            <person name="Hauser L."/>
            <person name="Kyrpides N."/>
            <person name="Ivanova N."/>
            <person name="Pagani I."/>
            <person name="Gabster J."/>
            <person name="Walker C."/>
            <person name="Stolyar S."/>
            <person name="Stahl D."/>
            <person name="Arkin A."/>
            <person name="Dehal P."/>
            <person name="Hazen T."/>
            <person name="Woyke T."/>
        </authorList>
    </citation>
    <scope>NUCLEOTIDE SEQUENCE [LARGE SCALE GENOMIC DNA]</scope>
    <source>
        <strain evidence="1">U5L</strain>
    </source>
</reference>
<dbReference type="eggNOG" id="COG0457">
    <property type="taxonomic scope" value="Bacteria"/>
</dbReference>
<protein>
    <recommendedName>
        <fullName evidence="2">DUF2971 domain-containing protein</fullName>
    </recommendedName>
</protein>
<proteinExistence type="predicted"/>
<gene>
    <name evidence="1" type="ORF">DesU5LDRAFT_3918</name>
</gene>
<accession>I2Q6X3</accession>